<evidence type="ECO:0000313" key="1">
    <source>
        <dbReference type="EMBL" id="KAF1722481.1"/>
    </source>
</evidence>
<dbReference type="EMBL" id="PDWW01000033">
    <property type="protein sequence ID" value="KAF1722481.1"/>
    <property type="molecule type" value="Genomic_DNA"/>
</dbReference>
<evidence type="ECO:0000313" key="2">
    <source>
        <dbReference type="Proteomes" id="UP000781710"/>
    </source>
</evidence>
<sequence length="112" mass="12299">MIFAAATDEGTLFVFPSLEDAIAYCEGIDVEDGSWLFWNENGSALVADFVVPNHRGRHTICSGTYQLVPASSLPSLEEVLARILQMDRNPYFTDLSDVRVHLASASQASFQS</sequence>
<organism evidence="1 2">
    <name type="scientific">Pseudoxanthomonas japonensis</name>
    <dbReference type="NCBI Taxonomy" id="69284"/>
    <lineage>
        <taxon>Bacteria</taxon>
        <taxon>Pseudomonadati</taxon>
        <taxon>Pseudomonadota</taxon>
        <taxon>Gammaproteobacteria</taxon>
        <taxon>Lysobacterales</taxon>
        <taxon>Lysobacteraceae</taxon>
        <taxon>Pseudoxanthomonas</taxon>
    </lineage>
</organism>
<keyword evidence="2" id="KW-1185">Reference proteome</keyword>
<gene>
    <name evidence="1" type="ORF">CSC78_17120</name>
</gene>
<reference evidence="1 2" key="1">
    <citation type="submission" date="2017-10" db="EMBL/GenBank/DDBJ databases">
        <title>Whole genome sequencing of members of genus Pseudoxanthomonas.</title>
        <authorList>
            <person name="Kumar S."/>
            <person name="Bansal K."/>
            <person name="Kaur A."/>
            <person name="Patil P."/>
            <person name="Sharma S."/>
            <person name="Patil P.B."/>
        </authorList>
    </citation>
    <scope>NUCLEOTIDE SEQUENCE [LARGE SCALE GENOMIC DNA]</scope>
    <source>
        <strain evidence="1 2">DSM 17109</strain>
    </source>
</reference>
<accession>A0ABQ6ZD17</accession>
<comment type="caution">
    <text evidence="1">The sequence shown here is derived from an EMBL/GenBank/DDBJ whole genome shotgun (WGS) entry which is preliminary data.</text>
</comment>
<dbReference type="RefSeq" id="WP_162339080.1">
    <property type="nucleotide sequence ID" value="NZ_CP171632.1"/>
</dbReference>
<protein>
    <submittedName>
        <fullName evidence="1">Uncharacterized protein</fullName>
    </submittedName>
</protein>
<name>A0ABQ6ZD17_9GAMM</name>
<dbReference type="Proteomes" id="UP000781710">
    <property type="component" value="Unassembled WGS sequence"/>
</dbReference>
<proteinExistence type="predicted"/>